<dbReference type="Gene3D" id="3.40.50.10090">
    <property type="match status" value="2"/>
</dbReference>
<evidence type="ECO:0000256" key="10">
    <source>
        <dbReference type="ARBA" id="ARBA00048617"/>
    </source>
</evidence>
<proteinExistence type="inferred from homology"/>
<evidence type="ECO:0000259" key="12">
    <source>
        <dbReference type="Pfam" id="PF02602"/>
    </source>
</evidence>
<dbReference type="FunFam" id="3.40.50.10090:FF:000003">
    <property type="entry name" value="uroporphyrinogen-III synthase"/>
    <property type="match status" value="1"/>
</dbReference>
<sequence>MPNVGYSKYQRCSYLSSTIHVGLKTKTMVKNVLIFRSKCNDDKDDNYEKLLSNDGYNVKTISPIQFQYCNDSLLKEYLKNWTKYYGIIFTSKRAVDAVQFVLKDEQNLIEQWKKKKLYCEGPATAKLVNELFCAQSVGSETGTAEKLAEFIVKDVNRDEKFCLLFPCAEMRNDKLPERLTQANIAFDELTVYGTTISASLESELKDYLVEKKPDVLGFFSPSGFNNVYEISKKVGLDLENCCIVSIGDTTSKRVRCITNDKTIKEERCLKPTPVDFYETVKKMCGPV</sequence>
<evidence type="ECO:0000256" key="9">
    <source>
        <dbReference type="ARBA" id="ARBA00040167"/>
    </source>
</evidence>
<dbReference type="OrthoDB" id="5595751at2759"/>
<dbReference type="InterPro" id="IPR039793">
    <property type="entry name" value="UROS/Hem4"/>
</dbReference>
<keyword evidence="15" id="KW-1185">Reference proteome</keyword>
<dbReference type="InterPro" id="IPR036108">
    <property type="entry name" value="4pyrrol_syn_uPrphyn_synt_sf"/>
</dbReference>
<feature type="domain" description="Tetrapyrrole biosynthesis uroporphyrinogen III synthase" evidence="12">
    <location>
        <begin position="46"/>
        <end position="254"/>
    </location>
</feature>
<gene>
    <name evidence="13" type="ORF">GPM918_LOCUS315</name>
    <name evidence="14" type="ORF">SRO942_LOCUS316</name>
</gene>
<dbReference type="EMBL" id="CAJNOQ010000022">
    <property type="protein sequence ID" value="CAF0741880.1"/>
    <property type="molecule type" value="Genomic_DNA"/>
</dbReference>
<dbReference type="Proteomes" id="UP000663829">
    <property type="component" value="Unassembled WGS sequence"/>
</dbReference>
<protein>
    <recommendedName>
        <fullName evidence="9">Uroporphyrinogen-III synthase</fullName>
        <ecNumber evidence="3">4.2.1.75</ecNumber>
    </recommendedName>
    <alternativeName>
        <fullName evidence="8">Hydroxymethylbilane hydrolyase [cyclizing]</fullName>
    </alternativeName>
    <alternativeName>
        <fullName evidence="7">Uroporphyrinogen-III cosynthase</fullName>
    </alternativeName>
</protein>
<evidence type="ECO:0000256" key="1">
    <source>
        <dbReference type="ARBA" id="ARBA00004772"/>
    </source>
</evidence>
<evidence type="ECO:0000313" key="15">
    <source>
        <dbReference type="Proteomes" id="UP000663829"/>
    </source>
</evidence>
<dbReference type="EC" id="4.2.1.75" evidence="3"/>
<organism evidence="13 15">
    <name type="scientific">Didymodactylos carnosus</name>
    <dbReference type="NCBI Taxonomy" id="1234261"/>
    <lineage>
        <taxon>Eukaryota</taxon>
        <taxon>Metazoa</taxon>
        <taxon>Spiralia</taxon>
        <taxon>Gnathifera</taxon>
        <taxon>Rotifera</taxon>
        <taxon>Eurotatoria</taxon>
        <taxon>Bdelloidea</taxon>
        <taxon>Philodinida</taxon>
        <taxon>Philodinidae</taxon>
        <taxon>Didymodactylos</taxon>
    </lineage>
</organism>
<evidence type="ECO:0000256" key="3">
    <source>
        <dbReference type="ARBA" id="ARBA00013109"/>
    </source>
</evidence>
<evidence type="ECO:0000256" key="6">
    <source>
        <dbReference type="ARBA" id="ARBA00023244"/>
    </source>
</evidence>
<dbReference type="GO" id="GO:0004852">
    <property type="term" value="F:uroporphyrinogen-III synthase activity"/>
    <property type="evidence" value="ECO:0007669"/>
    <property type="project" value="UniProtKB-EC"/>
</dbReference>
<evidence type="ECO:0000256" key="7">
    <source>
        <dbReference type="ARBA" id="ARBA00031702"/>
    </source>
</evidence>
<name>A0A813NPQ5_9BILA</name>
<dbReference type="Pfam" id="PF02602">
    <property type="entry name" value="HEM4"/>
    <property type="match status" value="1"/>
</dbReference>
<dbReference type="AlphaFoldDB" id="A0A813NPQ5"/>
<dbReference type="InterPro" id="IPR003754">
    <property type="entry name" value="4pyrrol_synth_uPrphyn_synth"/>
</dbReference>
<dbReference type="EMBL" id="CAJOBC010000022">
    <property type="protein sequence ID" value="CAF3520286.1"/>
    <property type="molecule type" value="Genomic_DNA"/>
</dbReference>
<dbReference type="Proteomes" id="UP000681722">
    <property type="component" value="Unassembled WGS sequence"/>
</dbReference>
<dbReference type="GO" id="GO:0006785">
    <property type="term" value="P:heme B biosynthetic process"/>
    <property type="evidence" value="ECO:0007669"/>
    <property type="project" value="UniProtKB-ARBA"/>
</dbReference>
<evidence type="ECO:0000256" key="8">
    <source>
        <dbReference type="ARBA" id="ARBA00032649"/>
    </source>
</evidence>
<keyword evidence="4" id="KW-0350">Heme biosynthesis</keyword>
<comment type="pathway">
    <text evidence="1">Porphyrin-containing compound metabolism; protoporphyrin-IX biosynthesis; coproporphyrinogen-III from 5-aminolevulinate: step 3/4.</text>
</comment>
<comment type="catalytic activity">
    <reaction evidence="10">
        <text>hydroxymethylbilane = uroporphyrinogen III + H2O</text>
        <dbReference type="Rhea" id="RHEA:18965"/>
        <dbReference type="ChEBI" id="CHEBI:15377"/>
        <dbReference type="ChEBI" id="CHEBI:57308"/>
        <dbReference type="ChEBI" id="CHEBI:57845"/>
        <dbReference type="EC" id="4.2.1.75"/>
    </reaction>
</comment>
<keyword evidence="5" id="KW-0456">Lyase</keyword>
<dbReference type="GO" id="GO:0005829">
    <property type="term" value="C:cytosol"/>
    <property type="evidence" value="ECO:0007669"/>
    <property type="project" value="TreeGrafter"/>
</dbReference>
<evidence type="ECO:0000256" key="11">
    <source>
        <dbReference type="ARBA" id="ARBA00060039"/>
    </source>
</evidence>
<comment type="function">
    <text evidence="11">Catalyzes cyclization of the linear tetrapyrrole, hydroxymethylbilane, to the macrocyclic uroporphyrinogen III, the branch point for the various sub-pathways leading to the wide diversity of porphyrins. Porphyrins act as cofactors for a multitude of enzymes that perform a variety of processes within the cell such as methionine synthesis (vitamin B12) or oxygen transport (heme).</text>
</comment>
<keyword evidence="6" id="KW-0627">Porphyrin biosynthesis</keyword>
<evidence type="ECO:0000256" key="2">
    <source>
        <dbReference type="ARBA" id="ARBA00008133"/>
    </source>
</evidence>
<reference evidence="13" key="1">
    <citation type="submission" date="2021-02" db="EMBL/GenBank/DDBJ databases">
        <authorList>
            <person name="Nowell W R."/>
        </authorList>
    </citation>
    <scope>NUCLEOTIDE SEQUENCE</scope>
</reference>
<dbReference type="UniPathway" id="UPA00251">
    <property type="reaction ID" value="UER00320"/>
</dbReference>
<comment type="similarity">
    <text evidence="2">Belongs to the uroporphyrinogen-III synthase family.</text>
</comment>
<comment type="caution">
    <text evidence="13">The sequence shown here is derived from an EMBL/GenBank/DDBJ whole genome shotgun (WGS) entry which is preliminary data.</text>
</comment>
<accession>A0A813NPQ5</accession>
<evidence type="ECO:0000256" key="4">
    <source>
        <dbReference type="ARBA" id="ARBA00023133"/>
    </source>
</evidence>
<dbReference type="PANTHER" id="PTHR12390">
    <property type="entry name" value="UROPORPHYRINOGEN III SYNTHASE"/>
    <property type="match status" value="1"/>
</dbReference>
<dbReference type="GO" id="GO:0006780">
    <property type="term" value="P:uroporphyrinogen III biosynthetic process"/>
    <property type="evidence" value="ECO:0007669"/>
    <property type="project" value="InterPro"/>
</dbReference>
<evidence type="ECO:0000313" key="13">
    <source>
        <dbReference type="EMBL" id="CAF0741880.1"/>
    </source>
</evidence>
<dbReference type="SUPFAM" id="SSF69618">
    <property type="entry name" value="HemD-like"/>
    <property type="match status" value="1"/>
</dbReference>
<dbReference type="GO" id="GO:0006782">
    <property type="term" value="P:protoporphyrinogen IX biosynthetic process"/>
    <property type="evidence" value="ECO:0007669"/>
    <property type="project" value="UniProtKB-UniPathway"/>
</dbReference>
<dbReference type="PANTHER" id="PTHR12390:SF0">
    <property type="entry name" value="UROPORPHYRINOGEN-III SYNTHASE"/>
    <property type="match status" value="1"/>
</dbReference>
<dbReference type="CDD" id="cd06578">
    <property type="entry name" value="HemD"/>
    <property type="match status" value="1"/>
</dbReference>
<evidence type="ECO:0000256" key="5">
    <source>
        <dbReference type="ARBA" id="ARBA00023239"/>
    </source>
</evidence>
<evidence type="ECO:0000313" key="14">
    <source>
        <dbReference type="EMBL" id="CAF3520286.1"/>
    </source>
</evidence>